<dbReference type="Proteomes" id="UP001597327">
    <property type="component" value="Unassembled WGS sequence"/>
</dbReference>
<keyword evidence="2" id="KW-1185">Reference proteome</keyword>
<gene>
    <name evidence="1" type="ORF">ACFSC7_02520</name>
</gene>
<evidence type="ECO:0000313" key="2">
    <source>
        <dbReference type="Proteomes" id="UP001597327"/>
    </source>
</evidence>
<dbReference type="InterPro" id="IPR035437">
    <property type="entry name" value="SNase_OB-fold_sf"/>
</dbReference>
<protein>
    <submittedName>
        <fullName evidence="1">Uncharacterized protein</fullName>
    </submittedName>
</protein>
<dbReference type="RefSeq" id="WP_149891766.1">
    <property type="nucleotide sequence ID" value="NZ_JBHUFA010000001.1"/>
</dbReference>
<organism evidence="1 2">
    <name type="scientific">Roseibium aestuarii</name>
    <dbReference type="NCBI Taxonomy" id="2600299"/>
    <lineage>
        <taxon>Bacteria</taxon>
        <taxon>Pseudomonadati</taxon>
        <taxon>Pseudomonadota</taxon>
        <taxon>Alphaproteobacteria</taxon>
        <taxon>Hyphomicrobiales</taxon>
        <taxon>Stappiaceae</taxon>
        <taxon>Roseibium</taxon>
    </lineage>
</organism>
<dbReference type="Gene3D" id="2.40.50.90">
    <property type="match status" value="1"/>
</dbReference>
<sequence length="189" mass="20182">MSPAHSLPRVAPRPPRDPFTEILSLPRTLVVIDSTRFRVKDRYYRVPGLVPVAPRRICTDRDGARWACGLASRVALRTLVAGRHLACLPGPEDPGDEETAVAGGAASAEVLLLCRVDATRHLAEELLRLGAARLAEGSDGTLYGAPDDDAAAQNVKNAPDPVRLRQIEAEAQAAGAGLWRAVEEDGGRP</sequence>
<name>A0ABW4JQP0_9HYPH</name>
<proteinExistence type="predicted"/>
<dbReference type="EMBL" id="JBHUFA010000001">
    <property type="protein sequence ID" value="MFD1694374.1"/>
    <property type="molecule type" value="Genomic_DNA"/>
</dbReference>
<accession>A0ABW4JQP0</accession>
<comment type="caution">
    <text evidence="1">The sequence shown here is derived from an EMBL/GenBank/DDBJ whole genome shotgun (WGS) entry which is preliminary data.</text>
</comment>
<evidence type="ECO:0000313" key="1">
    <source>
        <dbReference type="EMBL" id="MFD1694374.1"/>
    </source>
</evidence>
<reference evidence="2" key="1">
    <citation type="journal article" date="2019" name="Int. J. Syst. Evol. Microbiol.">
        <title>The Global Catalogue of Microorganisms (GCM) 10K type strain sequencing project: providing services to taxonomists for standard genome sequencing and annotation.</title>
        <authorList>
            <consortium name="The Broad Institute Genomics Platform"/>
            <consortium name="The Broad Institute Genome Sequencing Center for Infectious Disease"/>
            <person name="Wu L."/>
            <person name="Ma J."/>
        </authorList>
    </citation>
    <scope>NUCLEOTIDE SEQUENCE [LARGE SCALE GENOMIC DNA]</scope>
    <source>
        <strain evidence="2">JCM 3369</strain>
    </source>
</reference>